<dbReference type="SMART" id="SM00028">
    <property type="entry name" value="TPR"/>
    <property type="match status" value="4"/>
</dbReference>
<comment type="caution">
    <text evidence="3">The sequence shown here is derived from an EMBL/GenBank/DDBJ whole genome shotgun (WGS) entry which is preliminary data.</text>
</comment>
<dbReference type="Pfam" id="PF13181">
    <property type="entry name" value="TPR_8"/>
    <property type="match status" value="1"/>
</dbReference>
<accession>A0ABD3F288</accession>
<dbReference type="Gene3D" id="2.60.120.10">
    <property type="entry name" value="Jelly Rolls"/>
    <property type="match status" value="1"/>
</dbReference>
<proteinExistence type="predicted"/>
<keyword evidence="4" id="KW-1185">Reference proteome</keyword>
<dbReference type="SUPFAM" id="SSF51206">
    <property type="entry name" value="cAMP-binding domain-like"/>
    <property type="match status" value="1"/>
</dbReference>
<dbReference type="PANTHER" id="PTHR23011:SF28">
    <property type="entry name" value="CYCLIC NUCLEOTIDE-BINDING DOMAIN CONTAINING PROTEIN"/>
    <property type="match status" value="1"/>
</dbReference>
<dbReference type="AlphaFoldDB" id="A0ABD3F288"/>
<dbReference type="Gene3D" id="1.25.40.10">
    <property type="entry name" value="Tetratricopeptide repeat domain"/>
    <property type="match status" value="2"/>
</dbReference>
<feature type="region of interest" description="Disordered" evidence="2">
    <location>
        <begin position="316"/>
        <end position="351"/>
    </location>
</feature>
<dbReference type="Pfam" id="PF14559">
    <property type="entry name" value="TPR_19"/>
    <property type="match status" value="1"/>
</dbReference>
<reference evidence="3 4" key="1">
    <citation type="submission" date="2024-09" db="EMBL/GenBank/DDBJ databases">
        <title>Genome sequencing and assembly of Phytophthora oleae, isolate VK10A, causative agent of rot of olive drupes.</title>
        <authorList>
            <person name="Conti Taguali S."/>
            <person name="Riolo M."/>
            <person name="La Spada F."/>
            <person name="Cacciola S.O."/>
            <person name="Dionisio G."/>
        </authorList>
    </citation>
    <scope>NUCLEOTIDE SEQUENCE [LARGE SCALE GENOMIC DNA]</scope>
    <source>
        <strain evidence="3 4">VK10A</strain>
    </source>
</reference>
<dbReference type="PANTHER" id="PTHR23011">
    <property type="entry name" value="CYCLIC NUCLEOTIDE-BINDING DOMAIN CONTAINING PROTEIN"/>
    <property type="match status" value="1"/>
</dbReference>
<dbReference type="PROSITE" id="PS50005">
    <property type="entry name" value="TPR"/>
    <property type="match status" value="1"/>
</dbReference>
<dbReference type="Proteomes" id="UP001632037">
    <property type="component" value="Unassembled WGS sequence"/>
</dbReference>
<dbReference type="InterPro" id="IPR019734">
    <property type="entry name" value="TPR_rpt"/>
</dbReference>
<dbReference type="EMBL" id="JBIMZQ010000040">
    <property type="protein sequence ID" value="KAL3660606.1"/>
    <property type="molecule type" value="Genomic_DNA"/>
</dbReference>
<organism evidence="3 4">
    <name type="scientific">Phytophthora oleae</name>
    <dbReference type="NCBI Taxonomy" id="2107226"/>
    <lineage>
        <taxon>Eukaryota</taxon>
        <taxon>Sar</taxon>
        <taxon>Stramenopiles</taxon>
        <taxon>Oomycota</taxon>
        <taxon>Peronosporomycetes</taxon>
        <taxon>Peronosporales</taxon>
        <taxon>Peronosporaceae</taxon>
        <taxon>Phytophthora</taxon>
    </lineage>
</organism>
<evidence type="ECO:0008006" key="5">
    <source>
        <dbReference type="Google" id="ProtNLM"/>
    </source>
</evidence>
<feature type="repeat" description="TPR" evidence="1">
    <location>
        <begin position="73"/>
        <end position="106"/>
    </location>
</feature>
<dbReference type="SUPFAM" id="SSF48452">
    <property type="entry name" value="TPR-like"/>
    <property type="match status" value="1"/>
</dbReference>
<gene>
    <name evidence="3" type="ORF">V7S43_014361</name>
</gene>
<dbReference type="InterPro" id="IPR018490">
    <property type="entry name" value="cNMP-bd_dom_sf"/>
</dbReference>
<dbReference type="InterPro" id="IPR014710">
    <property type="entry name" value="RmlC-like_jellyroll"/>
</dbReference>
<evidence type="ECO:0000313" key="4">
    <source>
        <dbReference type="Proteomes" id="UP001632037"/>
    </source>
</evidence>
<protein>
    <recommendedName>
        <fullName evidence="5">Cyclic nucleotide-binding domain-containing protein</fullName>
    </recommendedName>
</protein>
<keyword evidence="1" id="KW-0802">TPR repeat</keyword>
<name>A0ABD3F288_9STRA</name>
<evidence type="ECO:0000256" key="2">
    <source>
        <dbReference type="SAM" id="MobiDB-lite"/>
    </source>
</evidence>
<evidence type="ECO:0000313" key="3">
    <source>
        <dbReference type="EMBL" id="KAL3660606.1"/>
    </source>
</evidence>
<dbReference type="InterPro" id="IPR011990">
    <property type="entry name" value="TPR-like_helical_dom_sf"/>
</dbReference>
<sequence length="706" mass="79050">MNATERLRVRAFQARANGEYDRAIKFYRNLSTAKPSEIEAKFHLAVCLERTGQFSAALSTYKQVLKLAGGQHAFAYYNMGNLCMRFEKIPKAIEYFSRAIETSKGGSSGGKLPNSGSVPTVFYRQRAAAYRKTGDFEKAAKDYVLVQKNAGVEFPTTLTDESVLYTAESLYQTVQRVASPKKLIPQVNKEEEELKELEIEPLGQDWDDPESSVEAEDALTVWTLQRIIAIVRLPPVERSDSDLQYLVDFMQKRFSVCAALHYKVCKLLCRELILSPEGALPARTPIFMENEDEDTNDHTIYFIFQGRVAISKTAGKMFQSSKGPEEDDNEQEDDGRCEQEDNWESPWKTRPDTVSVNWKQTQLELCELEHGDIFGHQGRFTGAPRTYSAVTVTSSAIGALSWYHWSRVDRAQREAEQERAARFLIMAPDFHGISEADIRKVACRALFIKVIGSKAVCCEGQSVDGLLVVREGELCQFSPCGLKSPPDMSISFALSGGLSEPQSARAFFTQLETAGDPLSFLRVNEVYHGFLPQNYVKSKQRELLRLVKSRSKKVSNVRRTSVAINGIETGKGTSKPEPVAMAVRRGECVCISSAWVPPRQSRQETKAIRGVACAKAALVSVATAELMFLSSKDLMQGLSVKSRSQLHRNLQGIALMDSKRKYLTNLHTPGPPGGRKTSNLLEQFVRDTHWSKFKEELVENVLQGRT</sequence>
<evidence type="ECO:0000256" key="1">
    <source>
        <dbReference type="PROSITE-ProRule" id="PRU00339"/>
    </source>
</evidence>